<protein>
    <recommendedName>
        <fullName evidence="3">Transcriptional regulator</fullName>
    </recommendedName>
</protein>
<dbReference type="STRING" id="1797582.A2442_02665"/>
<dbReference type="Proteomes" id="UP000179003">
    <property type="component" value="Unassembled WGS sequence"/>
</dbReference>
<reference evidence="1 2" key="1">
    <citation type="journal article" date="2016" name="Nat. Commun.">
        <title>Thousands of microbial genomes shed light on interconnected biogeochemical processes in an aquifer system.</title>
        <authorList>
            <person name="Anantharaman K."/>
            <person name="Brown C.T."/>
            <person name="Hug L.A."/>
            <person name="Sharon I."/>
            <person name="Castelle C.J."/>
            <person name="Probst A.J."/>
            <person name="Thomas B.C."/>
            <person name="Singh A."/>
            <person name="Wilkins M.J."/>
            <person name="Karaoz U."/>
            <person name="Brodie E.L."/>
            <person name="Williams K.H."/>
            <person name="Hubbard S.S."/>
            <person name="Banfield J.F."/>
        </authorList>
    </citation>
    <scope>NUCLEOTIDE SEQUENCE [LARGE SCALE GENOMIC DNA]</scope>
</reference>
<comment type="caution">
    <text evidence="1">The sequence shown here is derived from an EMBL/GenBank/DDBJ whole genome shotgun (WGS) entry which is preliminary data.</text>
</comment>
<evidence type="ECO:0000313" key="2">
    <source>
        <dbReference type="Proteomes" id="UP000179003"/>
    </source>
</evidence>
<evidence type="ECO:0000313" key="1">
    <source>
        <dbReference type="EMBL" id="OGD67012.1"/>
    </source>
</evidence>
<sequence>METLGKLFGSLAKVKIMKLFLSNADIAFDNEDISKRTKVATAVLRKELNLLSKVGLIKKKIFFKEIKKKVKNTKTKQVQILVTKKKTNGWALDEKFPYTSALYNLLVNMAPLNSSSLIKRLNGAGKLKLVLVSGVFIQNPDSRVDILIVGDNIKTGSLESAIGVLESEIGKELRYVVLKTEDFKYRLNIYDKLVRDILDHPHQKIINRLGI</sequence>
<gene>
    <name evidence="1" type="ORF">A2442_02665</name>
</gene>
<evidence type="ECO:0008006" key="3">
    <source>
        <dbReference type="Google" id="ProtNLM"/>
    </source>
</evidence>
<dbReference type="AlphaFoldDB" id="A0A1F5EHW6"/>
<proteinExistence type="predicted"/>
<organism evidence="1 2">
    <name type="scientific">Candidatus Campbellbacteria bacterium RIFOXYC2_FULL_35_25</name>
    <dbReference type="NCBI Taxonomy" id="1797582"/>
    <lineage>
        <taxon>Bacteria</taxon>
        <taxon>Candidatus Campbelliibacteriota</taxon>
    </lineage>
</organism>
<accession>A0A1F5EHW6</accession>
<dbReference type="EMBL" id="MFAE01000010">
    <property type="protein sequence ID" value="OGD67012.1"/>
    <property type="molecule type" value="Genomic_DNA"/>
</dbReference>
<name>A0A1F5EHW6_9BACT</name>